<dbReference type="AlphaFoldDB" id="A0A9D1FY68"/>
<dbReference type="GO" id="GO:0005524">
    <property type="term" value="F:ATP binding"/>
    <property type="evidence" value="ECO:0007669"/>
    <property type="project" value="UniProtKB-KW"/>
</dbReference>
<dbReference type="Gene3D" id="3.40.50.300">
    <property type="entry name" value="P-loop containing nucleotide triphosphate hydrolases"/>
    <property type="match status" value="1"/>
</dbReference>
<dbReference type="PANTHER" id="PTHR20953:SF3">
    <property type="entry name" value="P-LOOP CONTAINING NUCLEOSIDE TRIPHOSPHATE HYDROLASES SUPERFAMILY PROTEIN"/>
    <property type="match status" value="1"/>
</dbReference>
<evidence type="ECO:0000259" key="3">
    <source>
        <dbReference type="Pfam" id="PF19568"/>
    </source>
</evidence>
<comment type="caution">
    <text evidence="4">The sequence shown here is derived from an EMBL/GenBank/DDBJ whole genome shotgun (WGS) entry which is preliminary data.</text>
</comment>
<keyword evidence="1" id="KW-0547">Nucleotide-binding</keyword>
<protein>
    <submittedName>
        <fullName evidence="4">Stage III sporulation protein AA</fullName>
    </submittedName>
</protein>
<keyword evidence="2" id="KW-0067">ATP-binding</keyword>
<dbReference type="PANTHER" id="PTHR20953">
    <property type="entry name" value="KINASE-RELATED"/>
    <property type="match status" value="1"/>
</dbReference>
<feature type="domain" description="Stage III sporulation protein AA AAA+ ATPase" evidence="3">
    <location>
        <begin position="17"/>
        <end position="275"/>
    </location>
</feature>
<dbReference type="Proteomes" id="UP000824140">
    <property type="component" value="Unassembled WGS sequence"/>
</dbReference>
<evidence type="ECO:0000256" key="1">
    <source>
        <dbReference type="ARBA" id="ARBA00022741"/>
    </source>
</evidence>
<dbReference type="InterPro" id="IPR045735">
    <property type="entry name" value="Spore_III_AA_AAA+_ATPase"/>
</dbReference>
<reference evidence="4" key="1">
    <citation type="submission" date="2020-10" db="EMBL/GenBank/DDBJ databases">
        <authorList>
            <person name="Gilroy R."/>
        </authorList>
    </citation>
    <scope>NUCLEOTIDE SEQUENCE</scope>
    <source>
        <strain evidence="4">13766</strain>
    </source>
</reference>
<dbReference type="Pfam" id="PF19568">
    <property type="entry name" value="Spore_III_AA"/>
    <property type="match status" value="1"/>
</dbReference>
<evidence type="ECO:0000313" key="5">
    <source>
        <dbReference type="Proteomes" id="UP000824140"/>
    </source>
</evidence>
<dbReference type="InterPro" id="IPR027417">
    <property type="entry name" value="P-loop_NTPase"/>
</dbReference>
<evidence type="ECO:0000256" key="2">
    <source>
        <dbReference type="ARBA" id="ARBA00022840"/>
    </source>
</evidence>
<evidence type="ECO:0000313" key="4">
    <source>
        <dbReference type="EMBL" id="HIS91761.1"/>
    </source>
</evidence>
<organism evidence="4 5">
    <name type="scientific">Candidatus Alectryocaccomicrobium excrementavium</name>
    <dbReference type="NCBI Taxonomy" id="2840668"/>
    <lineage>
        <taxon>Bacteria</taxon>
        <taxon>Bacillati</taxon>
        <taxon>Bacillota</taxon>
        <taxon>Clostridia</taxon>
        <taxon>Candidatus Alectryocaccomicrobium</taxon>
    </lineage>
</organism>
<dbReference type="EMBL" id="DVJN01000036">
    <property type="protein sequence ID" value="HIS91761.1"/>
    <property type="molecule type" value="Genomic_DNA"/>
</dbReference>
<name>A0A9D1FY68_9FIRM</name>
<sequence length="279" mass="30001">MIDDFFSAFPRPMAVEHPQALLEVRVRAGKRIALRYPQGETMLHEALAQEEITRLVSRLLEHSLYAWEDELREGFFTLEDGCRVGVCGRYAVAEGKIENLVYIGSLCLRVAREVRGCAEPIRALLGRGQGGVLVLSPPGMGKTTLLRDAARLMSEAGLNVAIADERSEIAACRRGVPGFDLGERTDVMDGCSKGEAIARLLRSMAPEALVTDEVGGNGDARALLDAARCGVKLVASAHAAGLDDAKHRPALADMLHGGAFRHAVVLGGRAGEIREILPL</sequence>
<dbReference type="SUPFAM" id="SSF52540">
    <property type="entry name" value="P-loop containing nucleoside triphosphate hydrolases"/>
    <property type="match status" value="1"/>
</dbReference>
<accession>A0A9D1FY68</accession>
<gene>
    <name evidence="4" type="ORF">IAA84_01950</name>
</gene>
<proteinExistence type="predicted"/>
<reference evidence="4" key="2">
    <citation type="journal article" date="2021" name="PeerJ">
        <title>Extensive microbial diversity within the chicken gut microbiome revealed by metagenomics and culture.</title>
        <authorList>
            <person name="Gilroy R."/>
            <person name="Ravi A."/>
            <person name="Getino M."/>
            <person name="Pursley I."/>
            <person name="Horton D.L."/>
            <person name="Alikhan N.F."/>
            <person name="Baker D."/>
            <person name="Gharbi K."/>
            <person name="Hall N."/>
            <person name="Watson M."/>
            <person name="Adriaenssens E.M."/>
            <person name="Foster-Nyarko E."/>
            <person name="Jarju S."/>
            <person name="Secka A."/>
            <person name="Antonio M."/>
            <person name="Oren A."/>
            <person name="Chaudhuri R.R."/>
            <person name="La Ragione R."/>
            <person name="Hildebrand F."/>
            <person name="Pallen M.J."/>
        </authorList>
    </citation>
    <scope>NUCLEOTIDE SEQUENCE</scope>
    <source>
        <strain evidence="4">13766</strain>
    </source>
</reference>